<dbReference type="AlphaFoldDB" id="A0A803GDC2"/>
<dbReference type="GO" id="GO:0070006">
    <property type="term" value="F:metalloaminopeptidase activity"/>
    <property type="evidence" value="ECO:0007669"/>
    <property type="project" value="InterPro"/>
</dbReference>
<dbReference type="Gene3D" id="3.40.630.10">
    <property type="entry name" value="Zn peptidases"/>
    <property type="match status" value="1"/>
</dbReference>
<comment type="subcellular location">
    <subcellularLocation>
        <location evidence="9">Cytoplasm</location>
    </subcellularLocation>
</comment>
<feature type="binding site" evidence="9">
    <location>
        <position position="271"/>
    </location>
    <ligand>
        <name>Mn(2+)</name>
        <dbReference type="ChEBI" id="CHEBI:29035"/>
        <label>2</label>
    </ligand>
</feature>
<dbReference type="InterPro" id="IPR023042">
    <property type="entry name" value="Peptidase_M17_leu_NH2_pept"/>
</dbReference>
<evidence type="ECO:0000256" key="7">
    <source>
        <dbReference type="ARBA" id="ARBA00022801"/>
    </source>
</evidence>
<evidence type="ECO:0000256" key="5">
    <source>
        <dbReference type="ARBA" id="ARBA00022670"/>
    </source>
</evidence>
<feature type="active site" evidence="9">
    <location>
        <position position="357"/>
    </location>
</feature>
<reference evidence="11 12" key="1">
    <citation type="submission" date="2019-02" db="EMBL/GenBank/DDBJ databases">
        <authorList>
            <person name="Manzano-Marin A."/>
            <person name="Manzano-Marin A."/>
        </authorList>
    </citation>
    <scope>NUCLEOTIDE SEQUENCE [LARGE SCALE GENOMIC DNA]</scope>
    <source>
        <strain evidence="11 12">ErCipiceae</strain>
    </source>
</reference>
<dbReference type="InterPro" id="IPR011356">
    <property type="entry name" value="Leucine_aapep/pepB"/>
</dbReference>
<dbReference type="NCBIfam" id="NF002074">
    <property type="entry name" value="PRK00913.1-4"/>
    <property type="match status" value="1"/>
</dbReference>
<keyword evidence="6 9" id="KW-0479">Metal-binding</keyword>
<feature type="binding site" evidence="9">
    <location>
        <position position="355"/>
    </location>
    <ligand>
        <name>Mn(2+)</name>
        <dbReference type="ChEBI" id="CHEBI:29035"/>
        <label>1</label>
    </ligand>
</feature>
<name>A0A803GDC2_9GAMM</name>
<evidence type="ECO:0000313" key="12">
    <source>
        <dbReference type="Proteomes" id="UP000294289"/>
    </source>
</evidence>
<feature type="binding site" evidence="9">
    <location>
        <position position="276"/>
    </location>
    <ligand>
        <name>Mn(2+)</name>
        <dbReference type="ChEBI" id="CHEBI:29035"/>
        <label>1</label>
    </ligand>
</feature>
<feature type="domain" description="Cytosol aminopeptidase" evidence="10">
    <location>
        <begin position="351"/>
        <end position="358"/>
    </location>
</feature>
<protein>
    <recommendedName>
        <fullName evidence="9">Probable cytosol aminopeptidase</fullName>
        <ecNumber evidence="9">3.4.11.1</ecNumber>
    </recommendedName>
    <alternativeName>
        <fullName evidence="9">Leucine aminopeptidase</fullName>
        <shortName evidence="9">LAP</shortName>
        <ecNumber evidence="9">3.4.11.10</ecNumber>
    </alternativeName>
    <alternativeName>
        <fullName evidence="9">Leucyl aminopeptidase</fullName>
    </alternativeName>
</protein>
<comment type="cofactor">
    <cofactor evidence="9">
        <name>Mn(2+)</name>
        <dbReference type="ChEBI" id="CHEBI:29035"/>
    </cofactor>
    <text evidence="9">Binds 2 manganese ions per subunit.</text>
</comment>
<feature type="active site" evidence="9">
    <location>
        <position position="283"/>
    </location>
</feature>
<dbReference type="InterPro" id="IPR008283">
    <property type="entry name" value="Peptidase_M17_N"/>
</dbReference>
<dbReference type="Gene3D" id="3.40.220.10">
    <property type="entry name" value="Leucine Aminopeptidase, subunit E, domain 1"/>
    <property type="match status" value="1"/>
</dbReference>
<evidence type="ECO:0000256" key="8">
    <source>
        <dbReference type="ARBA" id="ARBA00023211"/>
    </source>
</evidence>
<dbReference type="HAMAP" id="MF_00181">
    <property type="entry name" value="Cytosol_peptidase_M17"/>
    <property type="match status" value="1"/>
</dbReference>
<dbReference type="EC" id="3.4.11.1" evidence="9"/>
<comment type="function">
    <text evidence="9">Presumably involved in the processing and regular turnover of intracellular proteins. Catalyzes the removal of unsubstituted N-terminal amino acids from various peptides.</text>
</comment>
<dbReference type="SUPFAM" id="SSF52949">
    <property type="entry name" value="Macro domain-like"/>
    <property type="match status" value="1"/>
</dbReference>
<feature type="binding site" evidence="9">
    <location>
        <position position="353"/>
    </location>
    <ligand>
        <name>Mn(2+)</name>
        <dbReference type="ChEBI" id="CHEBI:29035"/>
        <label>1</label>
    </ligand>
</feature>
<gene>
    <name evidence="9 11" type="primary">pepA</name>
    <name evidence="11" type="ORF">ERCIPICE3303_594</name>
</gene>
<dbReference type="CDD" id="cd00433">
    <property type="entry name" value="Peptidase_M17"/>
    <property type="match status" value="1"/>
</dbReference>
<dbReference type="InterPro" id="IPR043472">
    <property type="entry name" value="Macro_dom-like"/>
</dbReference>
<evidence type="ECO:0000256" key="3">
    <source>
        <dbReference type="ARBA" id="ARBA00009528"/>
    </source>
</evidence>
<dbReference type="PANTHER" id="PTHR11963:SF23">
    <property type="entry name" value="CYTOSOL AMINOPEPTIDASE"/>
    <property type="match status" value="1"/>
</dbReference>
<dbReference type="EMBL" id="LR217737">
    <property type="protein sequence ID" value="VFP88769.1"/>
    <property type="molecule type" value="Genomic_DNA"/>
</dbReference>
<dbReference type="Pfam" id="PF00883">
    <property type="entry name" value="Peptidase_M17"/>
    <property type="match status" value="1"/>
</dbReference>
<dbReference type="Proteomes" id="UP000294289">
    <property type="component" value="Chromosome"/>
</dbReference>
<keyword evidence="8 9" id="KW-0464">Manganese</keyword>
<proteinExistence type="inferred from homology"/>
<organism evidence="11 12">
    <name type="scientific">Candidatus Erwinia haradaeae</name>
    <dbReference type="NCBI Taxonomy" id="1922217"/>
    <lineage>
        <taxon>Bacteria</taxon>
        <taxon>Pseudomonadati</taxon>
        <taxon>Pseudomonadota</taxon>
        <taxon>Gammaproteobacteria</taxon>
        <taxon>Enterobacterales</taxon>
        <taxon>Erwiniaceae</taxon>
        <taxon>Erwinia</taxon>
    </lineage>
</organism>
<dbReference type="SUPFAM" id="SSF53187">
    <property type="entry name" value="Zn-dependent exopeptidases"/>
    <property type="match status" value="1"/>
</dbReference>
<dbReference type="FunFam" id="3.40.630.10:FF:000004">
    <property type="entry name" value="Probable cytosol aminopeptidase"/>
    <property type="match status" value="1"/>
</dbReference>
<feature type="binding site" evidence="9">
    <location>
        <position position="294"/>
    </location>
    <ligand>
        <name>Mn(2+)</name>
        <dbReference type="ChEBI" id="CHEBI:29035"/>
        <label>2</label>
    </ligand>
</feature>
<evidence type="ECO:0000259" key="10">
    <source>
        <dbReference type="PROSITE" id="PS00631"/>
    </source>
</evidence>
<keyword evidence="7 9" id="KW-0378">Hydrolase</keyword>
<comment type="catalytic activity">
    <reaction evidence="2 9">
        <text>Release of an N-terminal amino acid, preferentially leucine, but not glutamic or aspartic acids.</text>
        <dbReference type="EC" id="3.4.11.10"/>
    </reaction>
</comment>
<evidence type="ECO:0000256" key="1">
    <source>
        <dbReference type="ARBA" id="ARBA00000135"/>
    </source>
</evidence>
<dbReference type="GO" id="GO:0030145">
    <property type="term" value="F:manganese ion binding"/>
    <property type="evidence" value="ECO:0007669"/>
    <property type="project" value="UniProtKB-UniRule"/>
</dbReference>
<keyword evidence="5 9" id="KW-0645">Protease</keyword>
<evidence type="ECO:0000256" key="6">
    <source>
        <dbReference type="ARBA" id="ARBA00022723"/>
    </source>
</evidence>
<dbReference type="PANTHER" id="PTHR11963">
    <property type="entry name" value="LEUCINE AMINOPEPTIDASE-RELATED"/>
    <property type="match status" value="1"/>
</dbReference>
<dbReference type="Pfam" id="PF02789">
    <property type="entry name" value="Peptidase_M17_N"/>
    <property type="match status" value="1"/>
</dbReference>
<dbReference type="GO" id="GO:0005737">
    <property type="term" value="C:cytoplasm"/>
    <property type="evidence" value="ECO:0007669"/>
    <property type="project" value="UniProtKB-SubCell"/>
</dbReference>
<evidence type="ECO:0000256" key="2">
    <source>
        <dbReference type="ARBA" id="ARBA00000967"/>
    </source>
</evidence>
<dbReference type="PRINTS" id="PR00481">
    <property type="entry name" value="LAMNOPPTDASE"/>
</dbReference>
<feature type="binding site" evidence="9">
    <location>
        <position position="355"/>
    </location>
    <ligand>
        <name>Mn(2+)</name>
        <dbReference type="ChEBI" id="CHEBI:29035"/>
        <label>2</label>
    </ligand>
</feature>
<comment type="similarity">
    <text evidence="3 9">Belongs to the peptidase M17 family.</text>
</comment>
<comment type="catalytic activity">
    <reaction evidence="1 9">
        <text>Release of an N-terminal amino acid, Xaa-|-Yaa-, in which Xaa is preferably Leu, but may be other amino acids including Pro although not Arg or Lys, and Yaa may be Pro. Amino acid amides and methyl esters are also readily hydrolyzed, but rates on arylamides are exceedingly low.</text>
        <dbReference type="EC" id="3.4.11.1"/>
    </reaction>
</comment>
<dbReference type="PROSITE" id="PS00631">
    <property type="entry name" value="CYTOSOL_AP"/>
    <property type="match status" value="1"/>
</dbReference>
<dbReference type="RefSeq" id="WP_157991206.1">
    <property type="nucleotide sequence ID" value="NZ_LR217737.1"/>
</dbReference>
<evidence type="ECO:0000256" key="4">
    <source>
        <dbReference type="ARBA" id="ARBA00022438"/>
    </source>
</evidence>
<dbReference type="OrthoDB" id="9809354at2"/>
<sequence length="508" mass="56060">MEFNIKITSIEKQRDNSSIVIAIFESRQLSPTAEHLDKISNGYLSSLLRHDALEGKIGQSLLLYNVPNVLSKRILLIGCGKQNEMDLQKYRKIMHTIITKLNDSGSMEAVLFLIEPNLSEEKVYWSIRQLIESAHETLYSFNQFKQRSSTTQPILRKITFNVSGQNQWTASIEAIQHSLAIAKGIKIAKDLGNMPPNICNSSYLTLLANQLATTYNNYITTHIINEKEMDSLSMNAYLAVGSGSKNESLMSIIKYKGHLDTNARPIVLVGKGVTFDSGGVSLKPGKNMHHMKYDMCGAAAVYAIMNIIADLKLPLNVIGVLASCENMPGSRAYRPGDILTTMSGQTVEVLNTDAEGRLILCEALTYINRFNPEIVIDIATLTGACVIALGNHMSGLLSNYDPLVNELITASKQANDHVWHLPISKTYQKQIDSKFADIANIGEGEAGAITAACFLARFTKKYHWAHLDIAGTAWDSKNNTGATGRPVALLSQFLLNRSHLKIKSLTKI</sequence>
<evidence type="ECO:0000256" key="9">
    <source>
        <dbReference type="HAMAP-Rule" id="MF_00181"/>
    </source>
</evidence>
<keyword evidence="4 9" id="KW-0031">Aminopeptidase</keyword>
<dbReference type="InterPro" id="IPR000819">
    <property type="entry name" value="Peptidase_M17_C"/>
</dbReference>
<dbReference type="GO" id="GO:0006508">
    <property type="term" value="P:proteolysis"/>
    <property type="evidence" value="ECO:0007669"/>
    <property type="project" value="UniProtKB-KW"/>
</dbReference>
<evidence type="ECO:0000313" key="11">
    <source>
        <dbReference type="EMBL" id="VFP88769.1"/>
    </source>
</evidence>
<dbReference type="EC" id="3.4.11.10" evidence="9"/>
<keyword evidence="9" id="KW-0963">Cytoplasm</keyword>
<feature type="binding site" evidence="9">
    <location>
        <position position="276"/>
    </location>
    <ligand>
        <name>Mn(2+)</name>
        <dbReference type="ChEBI" id="CHEBI:29035"/>
        <label>2</label>
    </ligand>
</feature>
<accession>A0A803GDC2</accession>